<dbReference type="EMBL" id="JAEHNY010000004">
    <property type="protein sequence ID" value="MBI6119493.1"/>
    <property type="molecule type" value="Genomic_DNA"/>
</dbReference>
<name>A0ABS0THN0_9FLAO</name>
<evidence type="ECO:0008006" key="3">
    <source>
        <dbReference type="Google" id="ProtNLM"/>
    </source>
</evidence>
<comment type="caution">
    <text evidence="1">The sequence shown here is derived from an EMBL/GenBank/DDBJ whole genome shotgun (WGS) entry which is preliminary data.</text>
</comment>
<dbReference type="RefSeq" id="WP_198638134.1">
    <property type="nucleotide sequence ID" value="NZ_JAEHNY010000004.1"/>
</dbReference>
<evidence type="ECO:0000313" key="1">
    <source>
        <dbReference type="EMBL" id="MBI6119493.1"/>
    </source>
</evidence>
<sequence length="140" mass="16181">MNKIGFQLKKINTHQFAFIDDAYDDENEEFNLETNISFGIDPSNSAIKSSVKIQFEQNDKAFLIIEVSCEFNIDPKIWKDFTNEKTVKIPKRFMAHLAVITVGTTRGVLHSKTENTRYNEFILPTLNVADMVQEDVEFKK</sequence>
<keyword evidence="2" id="KW-1185">Reference proteome</keyword>
<organism evidence="1 2">
    <name type="scientific">Salegentibacter maritimus</name>
    <dbReference type="NCBI Taxonomy" id="2794347"/>
    <lineage>
        <taxon>Bacteria</taxon>
        <taxon>Pseudomonadati</taxon>
        <taxon>Bacteroidota</taxon>
        <taxon>Flavobacteriia</taxon>
        <taxon>Flavobacteriales</taxon>
        <taxon>Flavobacteriaceae</taxon>
        <taxon>Salegentibacter</taxon>
    </lineage>
</organism>
<dbReference type="Proteomes" id="UP000635665">
    <property type="component" value="Unassembled WGS sequence"/>
</dbReference>
<proteinExistence type="predicted"/>
<protein>
    <recommendedName>
        <fullName evidence="3">Preprotein translocase subunit SecB</fullName>
    </recommendedName>
</protein>
<accession>A0ABS0THN0</accession>
<evidence type="ECO:0000313" key="2">
    <source>
        <dbReference type="Proteomes" id="UP000635665"/>
    </source>
</evidence>
<reference evidence="1 2" key="1">
    <citation type="submission" date="2020-12" db="EMBL/GenBank/DDBJ databases">
        <title>Salegentibacter orientalis sp. nov., isolated from costal sediment.</title>
        <authorList>
            <person name="Lian F.-B."/>
        </authorList>
    </citation>
    <scope>NUCLEOTIDE SEQUENCE [LARGE SCALE GENOMIC DNA]</scope>
    <source>
        <strain evidence="1 2">F60176</strain>
    </source>
</reference>
<gene>
    <name evidence="1" type="ORF">I6U50_05605</name>
</gene>